<evidence type="ECO:0000313" key="1">
    <source>
        <dbReference type="EMBL" id="GAH36999.1"/>
    </source>
</evidence>
<accession>X1G644</accession>
<proteinExistence type="predicted"/>
<dbReference type="AlphaFoldDB" id="X1G644"/>
<dbReference type="EMBL" id="BARU01009437">
    <property type="protein sequence ID" value="GAH36999.1"/>
    <property type="molecule type" value="Genomic_DNA"/>
</dbReference>
<organism evidence="1">
    <name type="scientific">marine sediment metagenome</name>
    <dbReference type="NCBI Taxonomy" id="412755"/>
    <lineage>
        <taxon>unclassified sequences</taxon>
        <taxon>metagenomes</taxon>
        <taxon>ecological metagenomes</taxon>
    </lineage>
</organism>
<protein>
    <submittedName>
        <fullName evidence="1">Uncharacterized protein</fullName>
    </submittedName>
</protein>
<reference evidence="1" key="1">
    <citation type="journal article" date="2014" name="Front. Microbiol.">
        <title>High frequency of phylogenetically diverse reductive dehalogenase-homologous genes in deep subseafloor sedimentary metagenomes.</title>
        <authorList>
            <person name="Kawai M."/>
            <person name="Futagami T."/>
            <person name="Toyoda A."/>
            <person name="Takaki Y."/>
            <person name="Nishi S."/>
            <person name="Hori S."/>
            <person name="Arai W."/>
            <person name="Tsubouchi T."/>
            <person name="Morono Y."/>
            <person name="Uchiyama I."/>
            <person name="Ito T."/>
            <person name="Fujiyama A."/>
            <person name="Inagaki F."/>
            <person name="Takami H."/>
        </authorList>
    </citation>
    <scope>NUCLEOTIDE SEQUENCE</scope>
    <source>
        <strain evidence="1">Expedition CK06-06</strain>
    </source>
</reference>
<comment type="caution">
    <text evidence="1">The sequence shown here is derived from an EMBL/GenBank/DDBJ whole genome shotgun (WGS) entry which is preliminary data.</text>
</comment>
<gene>
    <name evidence="1" type="ORF">S03H2_18207</name>
</gene>
<sequence length="113" mass="12881">MKEEVIRGSRKRFETTITDLWGNPENPDAGTAVVRLEKVGGYRFDSPSRWYPCVSVGGIGEFGADIWLQNSLTLGDWIARFRWEIAGALDYDSFEFVLIRKDQPWVNKGGPRL</sequence>
<name>X1G644_9ZZZZ</name>